<dbReference type="PANTHER" id="PTHR22891">
    <property type="entry name" value="EUKARYOTIC TRANSLATION INITIATION FACTOR 2C"/>
    <property type="match status" value="1"/>
</dbReference>
<dbReference type="PROSITE" id="PS50822">
    <property type="entry name" value="PIWI"/>
    <property type="match status" value="1"/>
</dbReference>
<protein>
    <recommendedName>
        <fullName evidence="1">Piwi domain-containing protein</fullName>
    </recommendedName>
</protein>
<dbReference type="Proteomes" id="UP000027222">
    <property type="component" value="Unassembled WGS sequence"/>
</dbReference>
<dbReference type="InterPro" id="IPR014811">
    <property type="entry name" value="ArgoL1"/>
</dbReference>
<dbReference type="InterPro" id="IPR003165">
    <property type="entry name" value="Piwi"/>
</dbReference>
<dbReference type="Pfam" id="PF02171">
    <property type="entry name" value="Piwi"/>
    <property type="match status" value="1"/>
</dbReference>
<dbReference type="InterPro" id="IPR012337">
    <property type="entry name" value="RNaseH-like_sf"/>
</dbReference>
<dbReference type="SUPFAM" id="SSF53098">
    <property type="entry name" value="Ribonuclease H-like"/>
    <property type="match status" value="1"/>
</dbReference>
<dbReference type="InterPro" id="IPR036397">
    <property type="entry name" value="RNaseH_sf"/>
</dbReference>
<dbReference type="EMBL" id="KL142370">
    <property type="protein sequence ID" value="KDR82046.1"/>
    <property type="molecule type" value="Genomic_DNA"/>
</dbReference>
<dbReference type="Pfam" id="PF16486">
    <property type="entry name" value="ArgoN"/>
    <property type="match status" value="1"/>
</dbReference>
<dbReference type="InterPro" id="IPR036085">
    <property type="entry name" value="PAZ_dom_sf"/>
</dbReference>
<proteinExistence type="predicted"/>
<dbReference type="OrthoDB" id="10252740at2759"/>
<dbReference type="InterPro" id="IPR003100">
    <property type="entry name" value="PAZ_dom"/>
</dbReference>
<dbReference type="SMART" id="SM00950">
    <property type="entry name" value="Piwi"/>
    <property type="match status" value="1"/>
</dbReference>
<dbReference type="GO" id="GO:0003723">
    <property type="term" value="F:RNA binding"/>
    <property type="evidence" value="ECO:0007669"/>
    <property type="project" value="InterPro"/>
</dbReference>
<accession>A0A067TFY5</accession>
<dbReference type="SUPFAM" id="SSF101690">
    <property type="entry name" value="PAZ domain"/>
    <property type="match status" value="1"/>
</dbReference>
<organism evidence="2 3">
    <name type="scientific">Galerina marginata (strain CBS 339.88)</name>
    <dbReference type="NCBI Taxonomy" id="685588"/>
    <lineage>
        <taxon>Eukaryota</taxon>
        <taxon>Fungi</taxon>
        <taxon>Dikarya</taxon>
        <taxon>Basidiomycota</taxon>
        <taxon>Agaricomycotina</taxon>
        <taxon>Agaricomycetes</taxon>
        <taxon>Agaricomycetidae</taxon>
        <taxon>Agaricales</taxon>
        <taxon>Agaricineae</taxon>
        <taxon>Strophariaceae</taxon>
        <taxon>Galerina</taxon>
    </lineage>
</organism>
<keyword evidence="3" id="KW-1185">Reference proteome</keyword>
<evidence type="ECO:0000259" key="1">
    <source>
        <dbReference type="PROSITE" id="PS50822"/>
    </source>
</evidence>
<dbReference type="SMART" id="SM01163">
    <property type="entry name" value="DUF1785"/>
    <property type="match status" value="1"/>
</dbReference>
<dbReference type="Gene3D" id="2.170.260.10">
    <property type="entry name" value="paz domain"/>
    <property type="match status" value="1"/>
</dbReference>
<dbReference type="STRING" id="685588.A0A067TFY5"/>
<dbReference type="Gene3D" id="3.30.420.10">
    <property type="entry name" value="Ribonuclease H-like superfamily/Ribonuclease H"/>
    <property type="match status" value="1"/>
</dbReference>
<sequence length="847" mass="93732">MSRHPQAGPSAFQQVLLTNAFEIVQLPTKTYYQYDVFDPSEKIRNKRIQLINHLQSAVAPTVFNPRALYDGQAIAYSPAKLPLAANGSGTFVVKLGVTTSTPPGTKGSYQIRLTLTAGGEIHASHLDDLIKSKKSTTRALVATNLVQLVVRQGPNQHHTNNGRAYFTGRERLVLGKTGLEAWRGIFQSVRPTLGKMILTVDTCTAVVYQGGSLMNRAMEYLGTSNANDLNMNENDVNFRKLETFLPGTPVRIKTGNGRSRTKIIRGLISRAGEYEFLNGDQETTVAAYFRDTYNMTITRPLSVGVSLAKKDSPHQDVVPIELCTVEPGRLYKRRIPESCTSAMVNFSTLKPKERLKKITDAVRDHNLSEFLREAGMRVNMNPMTINAKLLTAPAVYFNLDSPPTKPKSGGWNTVGQSFTEPQMLEHWIIVNFVERISEQQAHRLLTGLMVSCKNLDPKPRRAYLRGIGHDVPRTLSDAMDMAARTYNNGKIEPKQLSKLIIIVLLPENGGQIRNALKFWGDVRHGIATLCLREAKVFQGGGQYFNNVALKLNARLGGINFHSISPAMEEILLDSMIMGADVGHPGPGVHKPSVVGIVYSHDRYAAQYAALTGIQPPRVEQILDLKRYVSMAVDSFGAKNRAPKRLIFFRDGLSEGEYERVARQEITDIKGACIDLWASKGIKIPIPALTFIVVGKRHHAVFFPSGQGQGDRTGNCHAGSLIDNTITHPAVNDFYLQSHAAIQGTSRSSHYVVLHDENFGDRLDKIQDLSFTLCHMYAKATRSVSIPAPVYCEFLVCSRGGFHVDPSANFAFDDNASTTSSSSNLDMSAWQAAFRPINPRLNKTMYFL</sequence>
<dbReference type="Pfam" id="PF02170">
    <property type="entry name" value="PAZ"/>
    <property type="match status" value="1"/>
</dbReference>
<dbReference type="AlphaFoldDB" id="A0A067TFY5"/>
<feature type="domain" description="Piwi" evidence="1">
    <location>
        <begin position="500"/>
        <end position="790"/>
    </location>
</feature>
<name>A0A067TFY5_GALM3</name>
<evidence type="ECO:0000313" key="2">
    <source>
        <dbReference type="EMBL" id="KDR82046.1"/>
    </source>
</evidence>
<dbReference type="Gene3D" id="3.40.50.2300">
    <property type="match status" value="1"/>
</dbReference>
<evidence type="ECO:0000313" key="3">
    <source>
        <dbReference type="Proteomes" id="UP000027222"/>
    </source>
</evidence>
<dbReference type="InterPro" id="IPR032474">
    <property type="entry name" value="Argonaute_N"/>
</dbReference>
<reference evidence="3" key="1">
    <citation type="journal article" date="2014" name="Proc. Natl. Acad. Sci. U.S.A.">
        <title>Extensive sampling of basidiomycete genomes demonstrates inadequacy of the white-rot/brown-rot paradigm for wood decay fungi.</title>
        <authorList>
            <person name="Riley R."/>
            <person name="Salamov A.A."/>
            <person name="Brown D.W."/>
            <person name="Nagy L.G."/>
            <person name="Floudas D."/>
            <person name="Held B.W."/>
            <person name="Levasseur A."/>
            <person name="Lombard V."/>
            <person name="Morin E."/>
            <person name="Otillar R."/>
            <person name="Lindquist E.A."/>
            <person name="Sun H."/>
            <person name="LaButti K.M."/>
            <person name="Schmutz J."/>
            <person name="Jabbour D."/>
            <person name="Luo H."/>
            <person name="Baker S.E."/>
            <person name="Pisabarro A.G."/>
            <person name="Walton J.D."/>
            <person name="Blanchette R.A."/>
            <person name="Henrissat B."/>
            <person name="Martin F."/>
            <person name="Cullen D."/>
            <person name="Hibbett D.S."/>
            <person name="Grigoriev I.V."/>
        </authorList>
    </citation>
    <scope>NUCLEOTIDE SEQUENCE [LARGE SCALE GENOMIC DNA]</scope>
    <source>
        <strain evidence="3">CBS 339.88</strain>
    </source>
</reference>
<dbReference type="CDD" id="cd02846">
    <property type="entry name" value="PAZ_argonaute_like"/>
    <property type="match status" value="1"/>
</dbReference>
<dbReference type="HOGENOM" id="CLU_004544_4_3_1"/>
<dbReference type="Pfam" id="PF08699">
    <property type="entry name" value="ArgoL1"/>
    <property type="match status" value="1"/>
</dbReference>
<gene>
    <name evidence="2" type="ORF">GALMADRAFT_221933</name>
</gene>